<name>A0ABR7W5U6_9ACTN</name>
<dbReference type="InterPro" id="IPR007848">
    <property type="entry name" value="Small_mtfrase_dom"/>
</dbReference>
<evidence type="ECO:0000256" key="5">
    <source>
        <dbReference type="ARBA" id="ARBA00048391"/>
    </source>
</evidence>
<dbReference type="Gene3D" id="3.40.50.150">
    <property type="entry name" value="Vaccinia Virus protein VP39"/>
    <property type="match status" value="1"/>
</dbReference>
<evidence type="ECO:0000256" key="2">
    <source>
        <dbReference type="ARBA" id="ARBA00022603"/>
    </source>
</evidence>
<dbReference type="PANTHER" id="PTHR18895">
    <property type="entry name" value="HEMK METHYLTRANSFERASE"/>
    <property type="match status" value="1"/>
</dbReference>
<dbReference type="InterPro" id="IPR029063">
    <property type="entry name" value="SAM-dependent_MTases_sf"/>
</dbReference>
<evidence type="ECO:0000256" key="1">
    <source>
        <dbReference type="ARBA" id="ARBA00012771"/>
    </source>
</evidence>
<keyword evidence="4" id="KW-0949">S-adenosyl-L-methionine</keyword>
<dbReference type="PANTHER" id="PTHR18895:SF74">
    <property type="entry name" value="MTRF1L RELEASE FACTOR GLUTAMINE METHYLTRANSFERASE"/>
    <property type="match status" value="1"/>
</dbReference>
<organism evidence="8 9">
    <name type="scientific">Gordonia hankookensis</name>
    <dbReference type="NCBI Taxonomy" id="589403"/>
    <lineage>
        <taxon>Bacteria</taxon>
        <taxon>Bacillati</taxon>
        <taxon>Actinomycetota</taxon>
        <taxon>Actinomycetes</taxon>
        <taxon>Mycobacteriales</taxon>
        <taxon>Gordoniaceae</taxon>
        <taxon>Gordonia</taxon>
    </lineage>
</organism>
<evidence type="ECO:0000256" key="4">
    <source>
        <dbReference type="ARBA" id="ARBA00022691"/>
    </source>
</evidence>
<evidence type="ECO:0000259" key="7">
    <source>
        <dbReference type="Pfam" id="PF05175"/>
    </source>
</evidence>
<sequence length="288" mass="30215">MPGGGAVSRRPRRPLSTSGGRGGFAVNEVSAETLSCTVSRLRDAGCVFAEEEADLLIGDAGDAGELEALLMRRLAGEPLEVVLGWMTFRGLRIEVDPGVFVPRQRTAFLVRQALAITQPGSIVVDLCCGTGAIGLAITTERPGIELHAGDIDPVAVRCAARNLSPVGGATWCGDLFDALPDRLHGTVDVVVVNAPYVPTAEIALMPPEARDHEPRHTLDGGGDGVDVHRRVARSVGQWLRPGGHVLIETGTAQSGMTAEALAEAGLCTTVASSEQMWATVVIGERRST</sequence>
<protein>
    <recommendedName>
        <fullName evidence="1">peptide chain release factor N(5)-glutamine methyltransferase</fullName>
        <ecNumber evidence="1">2.1.1.297</ecNumber>
    </recommendedName>
</protein>
<dbReference type="NCBIfam" id="TIGR03704">
    <property type="entry name" value="PrmC_rel_meth"/>
    <property type="match status" value="1"/>
</dbReference>
<evidence type="ECO:0000256" key="6">
    <source>
        <dbReference type="SAM" id="MobiDB-lite"/>
    </source>
</evidence>
<evidence type="ECO:0000313" key="8">
    <source>
        <dbReference type="EMBL" id="MBD1318202.1"/>
    </source>
</evidence>
<feature type="region of interest" description="Disordered" evidence="6">
    <location>
        <begin position="1"/>
        <end position="21"/>
    </location>
</feature>
<dbReference type="NCBIfam" id="TIGR00536">
    <property type="entry name" value="hemK_fam"/>
    <property type="match status" value="1"/>
</dbReference>
<proteinExistence type="predicted"/>
<dbReference type="EC" id="2.1.1.297" evidence="1"/>
<comment type="catalytic activity">
    <reaction evidence="5">
        <text>L-glutaminyl-[peptide chain release factor] + S-adenosyl-L-methionine = N(5)-methyl-L-glutaminyl-[peptide chain release factor] + S-adenosyl-L-homocysteine + H(+)</text>
        <dbReference type="Rhea" id="RHEA:42896"/>
        <dbReference type="Rhea" id="RHEA-COMP:10271"/>
        <dbReference type="Rhea" id="RHEA-COMP:10272"/>
        <dbReference type="ChEBI" id="CHEBI:15378"/>
        <dbReference type="ChEBI" id="CHEBI:30011"/>
        <dbReference type="ChEBI" id="CHEBI:57856"/>
        <dbReference type="ChEBI" id="CHEBI:59789"/>
        <dbReference type="ChEBI" id="CHEBI:61891"/>
        <dbReference type="EC" id="2.1.1.297"/>
    </reaction>
</comment>
<keyword evidence="9" id="KW-1185">Reference proteome</keyword>
<reference evidence="8 9" key="1">
    <citation type="submission" date="2020-09" db="EMBL/GenBank/DDBJ databases">
        <title>Novel species in genus Gordonia.</title>
        <authorList>
            <person name="Zhang G."/>
        </authorList>
    </citation>
    <scope>NUCLEOTIDE SEQUENCE [LARGE SCALE GENOMIC DNA]</scope>
    <source>
        <strain evidence="8 9">ON-33</strain>
    </source>
</reference>
<keyword evidence="2" id="KW-0489">Methyltransferase</keyword>
<dbReference type="InterPro" id="IPR050320">
    <property type="entry name" value="N5-glutamine_MTase"/>
</dbReference>
<dbReference type="CDD" id="cd02440">
    <property type="entry name" value="AdoMet_MTases"/>
    <property type="match status" value="1"/>
</dbReference>
<dbReference type="Pfam" id="PF05175">
    <property type="entry name" value="MTS"/>
    <property type="match status" value="1"/>
</dbReference>
<gene>
    <name evidence="8" type="ORF">IDF66_01270</name>
</gene>
<dbReference type="InterPro" id="IPR004556">
    <property type="entry name" value="HemK-like"/>
</dbReference>
<feature type="domain" description="Methyltransferase small" evidence="7">
    <location>
        <begin position="96"/>
        <end position="201"/>
    </location>
</feature>
<evidence type="ECO:0000256" key="3">
    <source>
        <dbReference type="ARBA" id="ARBA00022679"/>
    </source>
</evidence>
<dbReference type="Proteomes" id="UP000602395">
    <property type="component" value="Unassembled WGS sequence"/>
</dbReference>
<evidence type="ECO:0000313" key="9">
    <source>
        <dbReference type="Proteomes" id="UP000602395"/>
    </source>
</evidence>
<accession>A0ABR7W5U6</accession>
<dbReference type="SUPFAM" id="SSF53335">
    <property type="entry name" value="S-adenosyl-L-methionine-dependent methyltransferases"/>
    <property type="match status" value="1"/>
</dbReference>
<dbReference type="EMBL" id="JACWMS010000001">
    <property type="protein sequence ID" value="MBD1318202.1"/>
    <property type="molecule type" value="Genomic_DNA"/>
</dbReference>
<comment type="caution">
    <text evidence="8">The sequence shown here is derived from an EMBL/GenBank/DDBJ whole genome shotgun (WGS) entry which is preliminary data.</text>
</comment>
<keyword evidence="3" id="KW-0808">Transferase</keyword>
<dbReference type="InterPro" id="IPR022446">
    <property type="entry name" value="MeTrfrase_put"/>
</dbReference>